<sequence length="236" mass="26953">MIIIIVVIILVGSCLGSFFTVIAERVPIGISLISPPSHCPKCKTKLKPLDLIPIFSYLFLKGRCRYCQTKISSISTIIEFLLPLLLLLLYYTNHLNIVYLPEIIIILTSIILSLTDIFYLELSPSIFLTGYSFSFVINYLFYQPVHIYFINSLLLYFMFSALSYLSTSKIGLGDVKLICFLSLTLNIDNLVRLLLYATSSALLYILYLYIKTIPIKNKKIPFIPFLTLGYIILFLQ</sequence>
<dbReference type="GO" id="GO:0005886">
    <property type="term" value="C:plasma membrane"/>
    <property type="evidence" value="ECO:0007669"/>
    <property type="project" value="UniProtKB-SubCell"/>
</dbReference>
<feature type="transmembrane region" description="Helical" evidence="7">
    <location>
        <begin position="148"/>
        <end position="166"/>
    </location>
</feature>
<dbReference type="Pfam" id="PF01478">
    <property type="entry name" value="Peptidase_A24"/>
    <property type="match status" value="1"/>
</dbReference>
<feature type="domain" description="Prepilin peptidase A24 N-terminal" evidence="9">
    <location>
        <begin position="10"/>
        <end position="91"/>
    </location>
</feature>
<evidence type="ECO:0000259" key="9">
    <source>
        <dbReference type="Pfam" id="PF06750"/>
    </source>
</evidence>
<dbReference type="OrthoDB" id="9789291at2"/>
<evidence type="ECO:0000256" key="7">
    <source>
        <dbReference type="SAM" id="Phobius"/>
    </source>
</evidence>
<evidence type="ECO:0000256" key="6">
    <source>
        <dbReference type="ARBA" id="ARBA00023136"/>
    </source>
</evidence>
<dbReference type="Gene3D" id="1.20.120.1220">
    <property type="match status" value="1"/>
</dbReference>
<feature type="transmembrane region" description="Helical" evidence="7">
    <location>
        <begin position="190"/>
        <end position="210"/>
    </location>
</feature>
<evidence type="ECO:0000313" key="10">
    <source>
        <dbReference type="EMBL" id="RSU03560.1"/>
    </source>
</evidence>
<dbReference type="EMBL" id="NGJY01000002">
    <property type="protein sequence ID" value="RSU03560.1"/>
    <property type="molecule type" value="Genomic_DNA"/>
</dbReference>
<dbReference type="GO" id="GO:0006465">
    <property type="term" value="P:signal peptide processing"/>
    <property type="evidence" value="ECO:0007669"/>
    <property type="project" value="TreeGrafter"/>
</dbReference>
<keyword evidence="6 7" id="KW-0472">Membrane</keyword>
<keyword evidence="11" id="KW-1185">Reference proteome</keyword>
<evidence type="ECO:0000256" key="4">
    <source>
        <dbReference type="ARBA" id="ARBA00022692"/>
    </source>
</evidence>
<feature type="transmembrane region" description="Helical" evidence="7">
    <location>
        <begin position="98"/>
        <end position="119"/>
    </location>
</feature>
<dbReference type="AlphaFoldDB" id="A0A430A8V7"/>
<reference evidence="10 11" key="1">
    <citation type="submission" date="2017-05" db="EMBL/GenBank/DDBJ databases">
        <title>Vagococcus spp. assemblies.</title>
        <authorList>
            <person name="Gulvik C.A."/>
        </authorList>
    </citation>
    <scope>NUCLEOTIDE SEQUENCE [LARGE SCALE GENOMIC DNA]</scope>
    <source>
        <strain evidence="10 11">CCUG 41755</strain>
    </source>
</reference>
<proteinExistence type="inferred from homology"/>
<keyword evidence="4 7" id="KW-0812">Transmembrane</keyword>
<dbReference type="Pfam" id="PF06750">
    <property type="entry name" value="A24_N_bact"/>
    <property type="match status" value="1"/>
</dbReference>
<feature type="domain" description="Prepilin type IV endopeptidase peptidase" evidence="8">
    <location>
        <begin position="103"/>
        <end position="205"/>
    </location>
</feature>
<evidence type="ECO:0000256" key="3">
    <source>
        <dbReference type="ARBA" id="ARBA00022475"/>
    </source>
</evidence>
<keyword evidence="3" id="KW-1003">Cell membrane</keyword>
<evidence type="ECO:0008006" key="12">
    <source>
        <dbReference type="Google" id="ProtNLM"/>
    </source>
</evidence>
<dbReference type="PANTHER" id="PTHR30487:SF0">
    <property type="entry name" value="PREPILIN LEADER PEPTIDASE_N-METHYLTRANSFERASE-RELATED"/>
    <property type="match status" value="1"/>
</dbReference>
<dbReference type="InterPro" id="IPR000045">
    <property type="entry name" value="Prepilin_IV_endopep_pep"/>
</dbReference>
<dbReference type="InterPro" id="IPR010627">
    <property type="entry name" value="Prepilin_pept_A24_N"/>
</dbReference>
<comment type="similarity">
    <text evidence="2">Belongs to the peptidase A24 family.</text>
</comment>
<comment type="subcellular location">
    <subcellularLocation>
        <location evidence="1">Cell membrane</location>
        <topology evidence="1">Multi-pass membrane protein</topology>
    </subcellularLocation>
</comment>
<accession>A0A430A8V7</accession>
<dbReference type="RefSeq" id="WP_126831769.1">
    <property type="nucleotide sequence ID" value="NZ_CBCRYB010000001.1"/>
</dbReference>
<comment type="caution">
    <text evidence="10">The sequence shown here is derived from an EMBL/GenBank/DDBJ whole genome shotgun (WGS) entry which is preliminary data.</text>
</comment>
<evidence type="ECO:0000256" key="1">
    <source>
        <dbReference type="ARBA" id="ARBA00004651"/>
    </source>
</evidence>
<feature type="transmembrane region" description="Helical" evidence="7">
    <location>
        <begin position="125"/>
        <end position="141"/>
    </location>
</feature>
<gene>
    <name evidence="10" type="ORF">CBF31_07565</name>
</gene>
<name>A0A430A8V7_9ENTE</name>
<keyword evidence="5 7" id="KW-1133">Transmembrane helix</keyword>
<dbReference type="GO" id="GO:0004190">
    <property type="term" value="F:aspartic-type endopeptidase activity"/>
    <property type="evidence" value="ECO:0007669"/>
    <property type="project" value="InterPro"/>
</dbReference>
<evidence type="ECO:0000259" key="8">
    <source>
        <dbReference type="Pfam" id="PF01478"/>
    </source>
</evidence>
<dbReference type="Proteomes" id="UP000287101">
    <property type="component" value="Unassembled WGS sequence"/>
</dbReference>
<evidence type="ECO:0000256" key="2">
    <source>
        <dbReference type="ARBA" id="ARBA00005801"/>
    </source>
</evidence>
<dbReference type="InterPro" id="IPR050882">
    <property type="entry name" value="Prepilin_peptidase/N-MTase"/>
</dbReference>
<organism evidence="10 11">
    <name type="scientific">Vagococcus fessus</name>
    <dbReference type="NCBI Taxonomy" id="120370"/>
    <lineage>
        <taxon>Bacteria</taxon>
        <taxon>Bacillati</taxon>
        <taxon>Bacillota</taxon>
        <taxon>Bacilli</taxon>
        <taxon>Lactobacillales</taxon>
        <taxon>Enterococcaceae</taxon>
        <taxon>Vagococcus</taxon>
    </lineage>
</organism>
<feature type="transmembrane region" description="Helical" evidence="7">
    <location>
        <begin position="71"/>
        <end position="91"/>
    </location>
</feature>
<evidence type="ECO:0000313" key="11">
    <source>
        <dbReference type="Proteomes" id="UP000287101"/>
    </source>
</evidence>
<evidence type="ECO:0000256" key="5">
    <source>
        <dbReference type="ARBA" id="ARBA00022989"/>
    </source>
</evidence>
<dbReference type="PANTHER" id="PTHR30487">
    <property type="entry name" value="TYPE 4 PREPILIN-LIKE PROTEINS LEADER PEPTIDE-PROCESSING ENZYME"/>
    <property type="match status" value="1"/>
</dbReference>
<protein>
    <recommendedName>
        <fullName evidence="12">Peptidase A24A N-terminal domain-containing protein</fullName>
    </recommendedName>
</protein>